<dbReference type="InterPro" id="IPR037523">
    <property type="entry name" value="VOC_core"/>
</dbReference>
<sequence length="155" mass="17199">MAVERMDHVGVIVEDLEGARAFFEEIGLRAVGEARVDEPWAGRVTGLPGQRVELVMLETPDGHARLEVSRFLEPVDEDGPQPARSNRLGIRHLAFVVTDLRGMLERLARLGFETVGTVEDYRGIYLLCYVRGPEEIIVELAEEIGDPSGMLDPTT</sequence>
<evidence type="ECO:0000256" key="1">
    <source>
        <dbReference type="ARBA" id="ARBA00022723"/>
    </source>
</evidence>
<dbReference type="RefSeq" id="WP_123698137.1">
    <property type="nucleotide sequence ID" value="NZ_RKHJ01000001.1"/>
</dbReference>
<dbReference type="EMBL" id="RKHJ01000001">
    <property type="protein sequence ID" value="ROR67248.1"/>
    <property type="molecule type" value="Genomic_DNA"/>
</dbReference>
<proteinExistence type="predicted"/>
<keyword evidence="4" id="KW-1185">Reference proteome</keyword>
<dbReference type="OrthoDB" id="7187210at2"/>
<keyword evidence="3" id="KW-0560">Oxidoreductase</keyword>
<keyword evidence="1" id="KW-0479">Metal-binding</keyword>
<dbReference type="PROSITE" id="PS51819">
    <property type="entry name" value="VOC"/>
    <property type="match status" value="1"/>
</dbReference>
<dbReference type="GO" id="GO:0051213">
    <property type="term" value="F:dioxygenase activity"/>
    <property type="evidence" value="ECO:0007669"/>
    <property type="project" value="UniProtKB-KW"/>
</dbReference>
<comment type="caution">
    <text evidence="3">The sequence shown here is derived from an EMBL/GenBank/DDBJ whole genome shotgun (WGS) entry which is preliminary data.</text>
</comment>
<dbReference type="PANTHER" id="PTHR43048">
    <property type="entry name" value="METHYLMALONYL-COA EPIMERASE"/>
    <property type="match status" value="1"/>
</dbReference>
<dbReference type="GO" id="GO:0004493">
    <property type="term" value="F:methylmalonyl-CoA epimerase activity"/>
    <property type="evidence" value="ECO:0007669"/>
    <property type="project" value="TreeGrafter"/>
</dbReference>
<keyword evidence="3" id="KW-0456">Lyase</keyword>
<keyword evidence="3" id="KW-0223">Dioxygenase</keyword>
<dbReference type="Proteomes" id="UP000275456">
    <property type="component" value="Unassembled WGS sequence"/>
</dbReference>
<dbReference type="GO" id="GO:0046491">
    <property type="term" value="P:L-methylmalonyl-CoA metabolic process"/>
    <property type="evidence" value="ECO:0007669"/>
    <property type="project" value="TreeGrafter"/>
</dbReference>
<dbReference type="Pfam" id="PF13669">
    <property type="entry name" value="Glyoxalase_4"/>
    <property type="match status" value="1"/>
</dbReference>
<reference evidence="3 4" key="1">
    <citation type="submission" date="2018-11" db="EMBL/GenBank/DDBJ databases">
        <title>Sequencing the genomes of 1000 actinobacteria strains.</title>
        <authorList>
            <person name="Klenk H.-P."/>
        </authorList>
    </citation>
    <scope>NUCLEOTIDE SEQUENCE [LARGE SCALE GENOMIC DNA]</scope>
    <source>
        <strain evidence="3 4">DSM 9580</strain>
    </source>
</reference>
<accession>A0A3N2AWD4</accession>
<dbReference type="InterPro" id="IPR029068">
    <property type="entry name" value="Glyas_Bleomycin-R_OHBP_Dase"/>
</dbReference>
<dbReference type="PANTHER" id="PTHR43048:SF5">
    <property type="entry name" value="BLR5325 PROTEIN"/>
    <property type="match status" value="1"/>
</dbReference>
<dbReference type="CDD" id="cd08353">
    <property type="entry name" value="VOC_like"/>
    <property type="match status" value="1"/>
</dbReference>
<dbReference type="GO" id="GO:0016829">
    <property type="term" value="F:lyase activity"/>
    <property type="evidence" value="ECO:0007669"/>
    <property type="project" value="UniProtKB-KW"/>
</dbReference>
<dbReference type="InterPro" id="IPR051785">
    <property type="entry name" value="MMCE/EMCE_epimerase"/>
</dbReference>
<gene>
    <name evidence="3" type="ORF">EDD26_2656</name>
</gene>
<organism evidence="3 4">
    <name type="scientific">Agrococcus jenensis</name>
    <dbReference type="NCBI Taxonomy" id="46353"/>
    <lineage>
        <taxon>Bacteria</taxon>
        <taxon>Bacillati</taxon>
        <taxon>Actinomycetota</taxon>
        <taxon>Actinomycetes</taxon>
        <taxon>Micrococcales</taxon>
        <taxon>Microbacteriaceae</taxon>
        <taxon>Agrococcus</taxon>
    </lineage>
</organism>
<protein>
    <submittedName>
        <fullName evidence="3">Catechol 2,3-dioxygenase-like lactoylglutathione lyase family enzyme</fullName>
    </submittedName>
</protein>
<name>A0A3N2AWD4_9MICO</name>
<dbReference type="Gene3D" id="3.10.180.10">
    <property type="entry name" value="2,3-Dihydroxybiphenyl 1,2-Dioxygenase, domain 1"/>
    <property type="match status" value="1"/>
</dbReference>
<dbReference type="GO" id="GO:0046872">
    <property type="term" value="F:metal ion binding"/>
    <property type="evidence" value="ECO:0007669"/>
    <property type="project" value="UniProtKB-KW"/>
</dbReference>
<evidence type="ECO:0000259" key="2">
    <source>
        <dbReference type="PROSITE" id="PS51819"/>
    </source>
</evidence>
<feature type="domain" description="VOC" evidence="2">
    <location>
        <begin position="5"/>
        <end position="143"/>
    </location>
</feature>
<dbReference type="AlphaFoldDB" id="A0A3N2AWD4"/>
<evidence type="ECO:0000313" key="3">
    <source>
        <dbReference type="EMBL" id="ROR67248.1"/>
    </source>
</evidence>
<dbReference type="SUPFAM" id="SSF54593">
    <property type="entry name" value="Glyoxalase/Bleomycin resistance protein/Dihydroxybiphenyl dioxygenase"/>
    <property type="match status" value="1"/>
</dbReference>
<evidence type="ECO:0000313" key="4">
    <source>
        <dbReference type="Proteomes" id="UP000275456"/>
    </source>
</evidence>